<dbReference type="EMBL" id="JBHUMP010000001">
    <property type="protein sequence ID" value="MFD2738335.1"/>
    <property type="molecule type" value="Genomic_DNA"/>
</dbReference>
<keyword evidence="3" id="KW-1185">Reference proteome</keyword>
<sequence length="243" mass="27248">MFDTSSPEELADLFDNFSVPMFAADRRSQGERFRLTCINRALERASGFMRIDGTGADLRDLLPPDEAEEVNRKYALCADNRCDVRYKEKLTMAHQVMEWDTSLQYVKLPDGRERIVGTAFQIIKSSQDAVKTLAFDDIQYFSSIADLQLQNLITIFETAANDEIFNADNMQRISKLSGVCRAVQRAVSDIKEVVRSSREQQEIGLTSALLTNTSDPSELLQGIGGNTLKALYEFSVLGSEQGH</sequence>
<dbReference type="InterPro" id="IPR035965">
    <property type="entry name" value="PAS-like_dom_sf"/>
</dbReference>
<gene>
    <name evidence="2" type="ORF">ACFSUD_02015</name>
</gene>
<proteinExistence type="predicted"/>
<protein>
    <recommendedName>
        <fullName evidence="1">PAS domain-containing protein</fullName>
    </recommendedName>
</protein>
<evidence type="ECO:0000259" key="1">
    <source>
        <dbReference type="PROSITE" id="PS50112"/>
    </source>
</evidence>
<name>A0ABW5TYH4_9RHOB</name>
<reference evidence="3" key="1">
    <citation type="journal article" date="2019" name="Int. J. Syst. Evol. Microbiol.">
        <title>The Global Catalogue of Microorganisms (GCM) 10K type strain sequencing project: providing services to taxonomists for standard genome sequencing and annotation.</title>
        <authorList>
            <consortium name="The Broad Institute Genomics Platform"/>
            <consortium name="The Broad Institute Genome Sequencing Center for Infectious Disease"/>
            <person name="Wu L."/>
            <person name="Ma J."/>
        </authorList>
    </citation>
    <scope>NUCLEOTIDE SEQUENCE [LARGE SCALE GENOMIC DNA]</scope>
    <source>
        <strain evidence="3">TISTR 2562</strain>
    </source>
</reference>
<evidence type="ECO:0000313" key="2">
    <source>
        <dbReference type="EMBL" id="MFD2738335.1"/>
    </source>
</evidence>
<dbReference type="Gene3D" id="3.30.450.20">
    <property type="entry name" value="PAS domain"/>
    <property type="match status" value="1"/>
</dbReference>
<dbReference type="SUPFAM" id="SSF55785">
    <property type="entry name" value="PYP-like sensor domain (PAS domain)"/>
    <property type="match status" value="1"/>
</dbReference>
<dbReference type="Proteomes" id="UP001597474">
    <property type="component" value="Unassembled WGS sequence"/>
</dbReference>
<evidence type="ECO:0000313" key="3">
    <source>
        <dbReference type="Proteomes" id="UP001597474"/>
    </source>
</evidence>
<comment type="caution">
    <text evidence="2">The sequence shown here is derived from an EMBL/GenBank/DDBJ whole genome shotgun (WGS) entry which is preliminary data.</text>
</comment>
<feature type="domain" description="PAS" evidence="1">
    <location>
        <begin position="6"/>
        <end position="81"/>
    </location>
</feature>
<dbReference type="InterPro" id="IPR000014">
    <property type="entry name" value="PAS"/>
</dbReference>
<dbReference type="RefSeq" id="WP_386370960.1">
    <property type="nucleotide sequence ID" value="NZ_JBHUMP010000001.1"/>
</dbReference>
<organism evidence="2 3">
    <name type="scientific">Sulfitobacter aestuarii</name>
    <dbReference type="NCBI Taxonomy" id="2161676"/>
    <lineage>
        <taxon>Bacteria</taxon>
        <taxon>Pseudomonadati</taxon>
        <taxon>Pseudomonadota</taxon>
        <taxon>Alphaproteobacteria</taxon>
        <taxon>Rhodobacterales</taxon>
        <taxon>Roseobacteraceae</taxon>
        <taxon>Sulfitobacter</taxon>
    </lineage>
</organism>
<dbReference type="PROSITE" id="PS50112">
    <property type="entry name" value="PAS"/>
    <property type="match status" value="1"/>
</dbReference>
<accession>A0ABW5TYH4</accession>